<dbReference type="SUPFAM" id="SSF56281">
    <property type="entry name" value="Metallo-hydrolase/oxidoreductase"/>
    <property type="match status" value="1"/>
</dbReference>
<feature type="compositionally biased region" description="Basic and acidic residues" evidence="4">
    <location>
        <begin position="560"/>
        <end position="569"/>
    </location>
</feature>
<dbReference type="Pfam" id="PF12706">
    <property type="entry name" value="Lactamase_B_2"/>
    <property type="match status" value="1"/>
</dbReference>
<feature type="compositionally biased region" description="Pro residues" evidence="4">
    <location>
        <begin position="521"/>
        <end position="534"/>
    </location>
</feature>
<dbReference type="GO" id="GO:0006303">
    <property type="term" value="P:double-strand break repair via nonhomologous end joining"/>
    <property type="evidence" value="ECO:0007669"/>
    <property type="project" value="TreeGrafter"/>
</dbReference>
<dbReference type="InterPro" id="IPR036866">
    <property type="entry name" value="RibonucZ/Hydroxyglut_hydro"/>
</dbReference>
<feature type="region of interest" description="Disordered" evidence="4">
    <location>
        <begin position="500"/>
        <end position="586"/>
    </location>
</feature>
<evidence type="ECO:0000256" key="4">
    <source>
        <dbReference type="SAM" id="MobiDB-lite"/>
    </source>
</evidence>
<gene>
    <name evidence="6" type="ORF">BT67DRAFT_281754</name>
</gene>
<dbReference type="GO" id="GO:0000723">
    <property type="term" value="P:telomere maintenance"/>
    <property type="evidence" value="ECO:0007669"/>
    <property type="project" value="TreeGrafter"/>
</dbReference>
<dbReference type="AlphaFoldDB" id="A0AAN6UL81"/>
<keyword evidence="7" id="KW-1185">Reference proteome</keyword>
<feature type="domain" description="Metallo-beta-lactamase" evidence="5">
    <location>
        <begin position="12"/>
        <end position="146"/>
    </location>
</feature>
<keyword evidence="1" id="KW-0540">Nuclease</keyword>
<dbReference type="Proteomes" id="UP001304895">
    <property type="component" value="Unassembled WGS sequence"/>
</dbReference>
<evidence type="ECO:0000256" key="1">
    <source>
        <dbReference type="ARBA" id="ARBA00022722"/>
    </source>
</evidence>
<protein>
    <recommendedName>
        <fullName evidence="5">Metallo-beta-lactamase domain-containing protein</fullName>
    </recommendedName>
</protein>
<organism evidence="6 7">
    <name type="scientific">Trichocladium antarcticum</name>
    <dbReference type="NCBI Taxonomy" id="1450529"/>
    <lineage>
        <taxon>Eukaryota</taxon>
        <taxon>Fungi</taxon>
        <taxon>Dikarya</taxon>
        <taxon>Ascomycota</taxon>
        <taxon>Pezizomycotina</taxon>
        <taxon>Sordariomycetes</taxon>
        <taxon>Sordariomycetidae</taxon>
        <taxon>Sordariales</taxon>
        <taxon>Chaetomiaceae</taxon>
        <taxon>Trichocladium</taxon>
    </lineage>
</organism>
<comment type="caution">
    <text evidence="6">The sequence shown here is derived from an EMBL/GenBank/DDBJ whole genome shotgun (WGS) entry which is preliminary data.</text>
</comment>
<evidence type="ECO:0000259" key="5">
    <source>
        <dbReference type="Pfam" id="PF12706"/>
    </source>
</evidence>
<name>A0AAN6UL81_9PEZI</name>
<dbReference type="GO" id="GO:0036297">
    <property type="term" value="P:interstrand cross-link repair"/>
    <property type="evidence" value="ECO:0007669"/>
    <property type="project" value="TreeGrafter"/>
</dbReference>
<dbReference type="Gene3D" id="3.60.15.10">
    <property type="entry name" value="Ribonuclease Z/Hydroxyacylglutathione hydrolase-like"/>
    <property type="match status" value="1"/>
</dbReference>
<keyword evidence="3" id="KW-0269">Exonuclease</keyword>
<feature type="compositionally biased region" description="Polar residues" evidence="4">
    <location>
        <begin position="502"/>
        <end position="516"/>
    </location>
</feature>
<reference evidence="6" key="1">
    <citation type="journal article" date="2023" name="Mol. Phylogenet. Evol.">
        <title>Genome-scale phylogeny and comparative genomics of the fungal order Sordariales.</title>
        <authorList>
            <person name="Hensen N."/>
            <person name="Bonometti L."/>
            <person name="Westerberg I."/>
            <person name="Brannstrom I.O."/>
            <person name="Guillou S."/>
            <person name="Cros-Aarteil S."/>
            <person name="Calhoun S."/>
            <person name="Haridas S."/>
            <person name="Kuo A."/>
            <person name="Mondo S."/>
            <person name="Pangilinan J."/>
            <person name="Riley R."/>
            <person name="LaButti K."/>
            <person name="Andreopoulos B."/>
            <person name="Lipzen A."/>
            <person name="Chen C."/>
            <person name="Yan M."/>
            <person name="Daum C."/>
            <person name="Ng V."/>
            <person name="Clum A."/>
            <person name="Steindorff A."/>
            <person name="Ohm R.A."/>
            <person name="Martin F."/>
            <person name="Silar P."/>
            <person name="Natvig D.O."/>
            <person name="Lalanne C."/>
            <person name="Gautier V."/>
            <person name="Ament-Velasquez S.L."/>
            <person name="Kruys A."/>
            <person name="Hutchinson M.I."/>
            <person name="Powell A.J."/>
            <person name="Barry K."/>
            <person name="Miller A.N."/>
            <person name="Grigoriev I.V."/>
            <person name="Debuchy R."/>
            <person name="Gladieux P."/>
            <person name="Hiltunen Thoren M."/>
            <person name="Johannesson H."/>
        </authorList>
    </citation>
    <scope>NUCLEOTIDE SEQUENCE</scope>
    <source>
        <strain evidence="6">CBS 123565</strain>
    </source>
</reference>
<accession>A0AAN6UL81</accession>
<dbReference type="GO" id="GO:0035312">
    <property type="term" value="F:5'-3' DNA exonuclease activity"/>
    <property type="evidence" value="ECO:0007669"/>
    <property type="project" value="TreeGrafter"/>
</dbReference>
<proteinExistence type="predicted"/>
<dbReference type="InterPro" id="IPR001279">
    <property type="entry name" value="Metallo-B-lactamas"/>
</dbReference>
<evidence type="ECO:0000256" key="2">
    <source>
        <dbReference type="ARBA" id="ARBA00022801"/>
    </source>
</evidence>
<evidence type="ECO:0000313" key="7">
    <source>
        <dbReference type="Proteomes" id="UP001304895"/>
    </source>
</evidence>
<dbReference type="PANTHER" id="PTHR23240:SF8">
    <property type="entry name" value="PROTEIN ARTEMIS"/>
    <property type="match status" value="1"/>
</dbReference>
<dbReference type="EMBL" id="MU853407">
    <property type="protein sequence ID" value="KAK4134809.1"/>
    <property type="molecule type" value="Genomic_DNA"/>
</dbReference>
<keyword evidence="2" id="KW-0378">Hydrolase</keyword>
<evidence type="ECO:0000313" key="6">
    <source>
        <dbReference type="EMBL" id="KAK4134809.1"/>
    </source>
</evidence>
<dbReference type="PANTHER" id="PTHR23240">
    <property type="entry name" value="DNA CROSS-LINK REPAIR PROTEIN PSO2/SNM1-RELATED"/>
    <property type="match status" value="1"/>
</dbReference>
<sequence length="635" mass="70484">MSTFNGLVAEFPDIRVDFFRPHPDRRPPLACFLSHIHSDHLAGLESLRSPFVYCSAATREMLLRLERYPCRINYANGILEARVQRYRHLKKLLKPLPLDTPTVLELAPGNDLQVTLFNANHCPGAVMFLFEGHGKAVVYTGDIRSEPWFVNAIARSPSLAEYSSGLKTLDTIYLDTSFTDNVAFPTKSEGISELLQKVSRYPADTIFHFQAWTYGYEDVWIALSKALRSKIHVDEYKLAMFRSLLVEHSDKFAAPLHNAPEAAALVGFMCGNTYHPGCLTLDQTVRIHSCEKGNYCQTVQRSPVVWIQPIINRLPDGRDVADVGVGGGGEDLEREAELDYLAPHDIESLTQALCAADGAANDIREQILHFLLGAVTNGRKVTLDLERSAFQENELQLANALPAITKKITPREKQSSAISPEGQVLPDVVTFPYSRHSSYPELCDLVDVFKPRDVWPCTVDVPRWLREGITIERLFSRHCSGNQFRHDSLMRERLADLGHNNAAGNAESQVTVNSGTSPRISPAPPDGPPSPHRCPPLDMMTDPTPHVRAAIPSAPSLDSEGDKPMDEARGAGAFDHASQRDSQDSAISDLALDTRRRAFQAVMENARNRTGWEIGLLSTTDNHSSVDNELTYRGG</sequence>
<reference evidence="6" key="2">
    <citation type="submission" date="2023-05" db="EMBL/GenBank/DDBJ databases">
        <authorList>
            <consortium name="Lawrence Berkeley National Laboratory"/>
            <person name="Steindorff A."/>
            <person name="Hensen N."/>
            <person name="Bonometti L."/>
            <person name="Westerberg I."/>
            <person name="Brannstrom I.O."/>
            <person name="Guillou S."/>
            <person name="Cros-Aarteil S."/>
            <person name="Calhoun S."/>
            <person name="Haridas S."/>
            <person name="Kuo A."/>
            <person name="Mondo S."/>
            <person name="Pangilinan J."/>
            <person name="Riley R."/>
            <person name="Labutti K."/>
            <person name="Andreopoulos B."/>
            <person name="Lipzen A."/>
            <person name="Chen C."/>
            <person name="Yanf M."/>
            <person name="Daum C."/>
            <person name="Ng V."/>
            <person name="Clum A."/>
            <person name="Ohm R."/>
            <person name="Martin F."/>
            <person name="Silar P."/>
            <person name="Natvig D."/>
            <person name="Lalanne C."/>
            <person name="Gautier V."/>
            <person name="Ament-Velasquez S.L."/>
            <person name="Kruys A."/>
            <person name="Hutchinson M.I."/>
            <person name="Powell A.J."/>
            <person name="Barry K."/>
            <person name="Miller A.N."/>
            <person name="Grigoriev I.V."/>
            <person name="Debuchy R."/>
            <person name="Gladieux P."/>
            <person name="Thoren M.H."/>
            <person name="Johannesson H."/>
        </authorList>
    </citation>
    <scope>NUCLEOTIDE SEQUENCE</scope>
    <source>
        <strain evidence="6">CBS 123565</strain>
    </source>
</reference>
<evidence type="ECO:0000256" key="3">
    <source>
        <dbReference type="ARBA" id="ARBA00022839"/>
    </source>
</evidence>
<dbReference type="GO" id="GO:0003684">
    <property type="term" value="F:damaged DNA binding"/>
    <property type="evidence" value="ECO:0007669"/>
    <property type="project" value="TreeGrafter"/>
</dbReference>